<dbReference type="AlphaFoldDB" id="A0A251ZY42"/>
<dbReference type="Proteomes" id="UP000194639">
    <property type="component" value="Unassembled WGS sequence"/>
</dbReference>
<dbReference type="SUPFAM" id="SSF54060">
    <property type="entry name" value="His-Me finger endonucleases"/>
    <property type="match status" value="1"/>
</dbReference>
<evidence type="ECO:0000259" key="1">
    <source>
        <dbReference type="Pfam" id="PF13392"/>
    </source>
</evidence>
<dbReference type="EMBL" id="JOMO01000072">
    <property type="protein sequence ID" value="OUI79573.1"/>
    <property type="molecule type" value="Genomic_DNA"/>
</dbReference>
<gene>
    <name evidence="2" type="ORF">HK12_13615</name>
</gene>
<proteinExistence type="predicted"/>
<sequence>MELAGYDIKGKVVMHIDDNPLNVRLDNFRVGTQAENMADMAHKGRGRTASRFKATEIADIVRKHNAGVSINQLTRETGRSRTALRGLLQNIALKASQKPAQALLGLFEL</sequence>
<organism evidence="2 3">
    <name type="scientific">Acetobacter orientalis</name>
    <dbReference type="NCBI Taxonomy" id="146474"/>
    <lineage>
        <taxon>Bacteria</taxon>
        <taxon>Pseudomonadati</taxon>
        <taxon>Pseudomonadota</taxon>
        <taxon>Alphaproteobacteria</taxon>
        <taxon>Acetobacterales</taxon>
        <taxon>Acetobacteraceae</taxon>
        <taxon>Acetobacter</taxon>
    </lineage>
</organism>
<evidence type="ECO:0000313" key="3">
    <source>
        <dbReference type="Proteomes" id="UP000194639"/>
    </source>
</evidence>
<dbReference type="InterPro" id="IPR003615">
    <property type="entry name" value="HNH_nuc"/>
</dbReference>
<feature type="domain" description="HNH nuclease" evidence="1">
    <location>
        <begin position="9"/>
        <end position="37"/>
    </location>
</feature>
<protein>
    <recommendedName>
        <fullName evidence="1">HNH nuclease domain-containing protein</fullName>
    </recommendedName>
</protein>
<evidence type="ECO:0000313" key="2">
    <source>
        <dbReference type="EMBL" id="OUI79573.1"/>
    </source>
</evidence>
<dbReference type="Pfam" id="PF13392">
    <property type="entry name" value="HNH_3"/>
    <property type="match status" value="1"/>
</dbReference>
<accession>A0A251ZY42</accession>
<reference evidence="2 3" key="1">
    <citation type="submission" date="2014-06" db="EMBL/GenBank/DDBJ databases">
        <authorList>
            <person name="Ju J."/>
            <person name="Zhang J."/>
        </authorList>
    </citation>
    <scope>NUCLEOTIDE SEQUENCE [LARGE SCALE GENOMIC DNA]</scope>
    <source>
        <strain evidence="2">DmW_045</strain>
    </source>
</reference>
<dbReference type="InterPro" id="IPR044925">
    <property type="entry name" value="His-Me_finger_sf"/>
</dbReference>
<comment type="caution">
    <text evidence="2">The sequence shown here is derived from an EMBL/GenBank/DDBJ whole genome shotgun (WGS) entry which is preliminary data.</text>
</comment>
<dbReference type="Gene3D" id="3.90.75.20">
    <property type="match status" value="1"/>
</dbReference>
<name>A0A251ZY42_9PROT</name>